<evidence type="ECO:0000313" key="2">
    <source>
        <dbReference type="Proteomes" id="UP001237823"/>
    </source>
</evidence>
<dbReference type="Gene3D" id="3.40.50.1820">
    <property type="entry name" value="alpha/beta hydrolase"/>
    <property type="match status" value="1"/>
</dbReference>
<gene>
    <name evidence="1" type="ORF">QUG92_11140</name>
</gene>
<reference evidence="1 2" key="1">
    <citation type="submission" date="2023-06" db="EMBL/GenBank/DDBJ databases">
        <authorList>
            <person name="Feng G."/>
            <person name="Li J."/>
            <person name="Zhu H."/>
        </authorList>
    </citation>
    <scope>NUCLEOTIDE SEQUENCE [LARGE SCALE GENOMIC DNA]</scope>
    <source>
        <strain evidence="1 2">RHCKG23</strain>
    </source>
</reference>
<evidence type="ECO:0008006" key="3">
    <source>
        <dbReference type="Google" id="ProtNLM"/>
    </source>
</evidence>
<comment type="caution">
    <text evidence="1">The sequence shown here is derived from an EMBL/GenBank/DDBJ whole genome shotgun (WGS) entry which is preliminary data.</text>
</comment>
<proteinExistence type="predicted"/>
<organism evidence="1 2">
    <name type="scientific">Curtobacterium citri</name>
    <dbReference type="NCBI Taxonomy" id="3055139"/>
    <lineage>
        <taxon>Bacteria</taxon>
        <taxon>Bacillati</taxon>
        <taxon>Actinomycetota</taxon>
        <taxon>Actinomycetes</taxon>
        <taxon>Micrococcales</taxon>
        <taxon>Microbacteriaceae</taxon>
        <taxon>Curtobacterium</taxon>
    </lineage>
</organism>
<accession>A0ABT7T7W1</accession>
<dbReference type="InterPro" id="IPR029058">
    <property type="entry name" value="AB_hydrolase_fold"/>
</dbReference>
<sequence length="302" mass="32379">MMQAHGGAARSKLVDLLAIPDPETIHPSAVRREHLRLDGSTRWDRIELDTPDGDTIPCILITPHKRSDVDVIAVHQHAGAFTLGKSEPAGLAGDPSLAYGLALAHVGARVVVPDLVGFEERQRLWSDDPGADERLDALFRLTDGSSLQAKHTRDIAVVTNWMRGFDSAASQLCIIGHSLGGQVALFSLALDPRISRGVVSCGLGTLASFEAARIRHNPAWFVPGLRSAGDVALVAAAIEQPIYVAAGRMDTLFPLDGVREVLDAFCPELLTARVFDGGHSLPPQVLEAAVQHLLETSRKPSQ</sequence>
<name>A0ABT7T7W1_9MICO</name>
<dbReference type="SUPFAM" id="SSF53474">
    <property type="entry name" value="alpha/beta-Hydrolases"/>
    <property type="match status" value="1"/>
</dbReference>
<dbReference type="Proteomes" id="UP001237823">
    <property type="component" value="Unassembled WGS sequence"/>
</dbReference>
<keyword evidence="2" id="KW-1185">Reference proteome</keyword>
<dbReference type="EMBL" id="JAUCML010000006">
    <property type="protein sequence ID" value="MDM7885658.1"/>
    <property type="molecule type" value="Genomic_DNA"/>
</dbReference>
<protein>
    <recommendedName>
        <fullName evidence="3">AB hydrolase-1 domain-containing protein</fullName>
    </recommendedName>
</protein>
<dbReference type="RefSeq" id="WP_289459108.1">
    <property type="nucleotide sequence ID" value="NZ_JAUCML010000006.1"/>
</dbReference>
<evidence type="ECO:0000313" key="1">
    <source>
        <dbReference type="EMBL" id="MDM7885658.1"/>
    </source>
</evidence>